<gene>
    <name evidence="1" type="ORF">PtA15_4A590</name>
</gene>
<keyword evidence="2" id="KW-1185">Reference proteome</keyword>
<accession>A0ABY7CGA9</accession>
<reference evidence="1" key="1">
    <citation type="submission" date="2022-10" db="EMBL/GenBank/DDBJ databases">
        <title>Puccinia triticina Genome sequencing and assembly.</title>
        <authorList>
            <person name="Li C."/>
        </authorList>
    </citation>
    <scope>NUCLEOTIDE SEQUENCE</scope>
    <source>
        <strain evidence="1">Pt15</strain>
    </source>
</reference>
<proteinExistence type="predicted"/>
<organism evidence="1 2">
    <name type="scientific">Puccinia triticina</name>
    <dbReference type="NCBI Taxonomy" id="208348"/>
    <lineage>
        <taxon>Eukaryota</taxon>
        <taxon>Fungi</taxon>
        <taxon>Dikarya</taxon>
        <taxon>Basidiomycota</taxon>
        <taxon>Pucciniomycotina</taxon>
        <taxon>Pucciniomycetes</taxon>
        <taxon>Pucciniales</taxon>
        <taxon>Pucciniaceae</taxon>
        <taxon>Puccinia</taxon>
    </lineage>
</organism>
<name>A0ABY7CGA9_9BASI</name>
<sequence>MRHVKREGEVNVKLLQGVHTAVLQRTGQGCLSLEGRLRLIWALQASLEGKVGSRSAAAAGAGAVKLEVPV</sequence>
<dbReference type="Proteomes" id="UP001164743">
    <property type="component" value="Chromosome 4A"/>
</dbReference>
<evidence type="ECO:0000313" key="2">
    <source>
        <dbReference type="Proteomes" id="UP001164743"/>
    </source>
</evidence>
<protein>
    <submittedName>
        <fullName evidence="1">Uncharacterized protein</fullName>
    </submittedName>
</protein>
<evidence type="ECO:0000313" key="1">
    <source>
        <dbReference type="EMBL" id="WAQ84139.1"/>
    </source>
</evidence>
<dbReference type="EMBL" id="CP110424">
    <property type="protein sequence ID" value="WAQ84139.1"/>
    <property type="molecule type" value="Genomic_DNA"/>
</dbReference>
<dbReference type="GeneID" id="77809385"/>
<dbReference type="RefSeq" id="XP_053019694.1">
    <property type="nucleotide sequence ID" value="XM_053168490.1"/>
</dbReference>